<dbReference type="AlphaFoldDB" id="A0AAD5C9P2"/>
<comment type="caution">
    <text evidence="1">The sequence shown here is derived from an EMBL/GenBank/DDBJ whole genome shotgun (WGS) entry which is preliminary data.</text>
</comment>
<reference evidence="1" key="1">
    <citation type="submission" date="2022-06" db="EMBL/GenBank/DDBJ databases">
        <title>Uncovering the hologenomic basis of an extraordinary plant invasion.</title>
        <authorList>
            <person name="Bieker V.C."/>
            <person name="Martin M.D."/>
            <person name="Gilbert T."/>
            <person name="Hodgins K."/>
            <person name="Battlay P."/>
            <person name="Petersen B."/>
            <person name="Wilson J."/>
        </authorList>
    </citation>
    <scope>NUCLEOTIDE SEQUENCE</scope>
    <source>
        <strain evidence="1">AA19_3_7</strain>
        <tissue evidence="1">Leaf</tissue>
    </source>
</reference>
<keyword evidence="2" id="KW-1185">Reference proteome</keyword>
<name>A0AAD5C9P2_AMBAR</name>
<evidence type="ECO:0000313" key="1">
    <source>
        <dbReference type="EMBL" id="KAI7736506.1"/>
    </source>
</evidence>
<dbReference type="Proteomes" id="UP001206925">
    <property type="component" value="Unassembled WGS sequence"/>
</dbReference>
<evidence type="ECO:0000313" key="2">
    <source>
        <dbReference type="Proteomes" id="UP001206925"/>
    </source>
</evidence>
<protein>
    <submittedName>
        <fullName evidence="1">Uncharacterized protein</fullName>
    </submittedName>
</protein>
<dbReference type="EMBL" id="JAMZMK010009257">
    <property type="protein sequence ID" value="KAI7736506.1"/>
    <property type="molecule type" value="Genomic_DNA"/>
</dbReference>
<organism evidence="1 2">
    <name type="scientific">Ambrosia artemisiifolia</name>
    <name type="common">Common ragweed</name>
    <dbReference type="NCBI Taxonomy" id="4212"/>
    <lineage>
        <taxon>Eukaryota</taxon>
        <taxon>Viridiplantae</taxon>
        <taxon>Streptophyta</taxon>
        <taxon>Embryophyta</taxon>
        <taxon>Tracheophyta</taxon>
        <taxon>Spermatophyta</taxon>
        <taxon>Magnoliopsida</taxon>
        <taxon>eudicotyledons</taxon>
        <taxon>Gunneridae</taxon>
        <taxon>Pentapetalae</taxon>
        <taxon>asterids</taxon>
        <taxon>campanulids</taxon>
        <taxon>Asterales</taxon>
        <taxon>Asteraceae</taxon>
        <taxon>Asteroideae</taxon>
        <taxon>Heliantheae alliance</taxon>
        <taxon>Heliantheae</taxon>
        <taxon>Ambrosia</taxon>
    </lineage>
</organism>
<sequence>METSLKGLASVTVVTVGVIIEDNLGFHHEPLAATMVFQGSRKVQGIVYTGNGKGMMSATPWFYLQRDSKVGHEKDPEGLYT</sequence>
<accession>A0AAD5C9P2</accession>
<gene>
    <name evidence="1" type="ORF">M8C21_000490</name>
</gene>
<proteinExistence type="predicted"/>